<protein>
    <submittedName>
        <fullName evidence="2">Uncharacterized protein</fullName>
    </submittedName>
</protein>
<feature type="region of interest" description="Disordered" evidence="1">
    <location>
        <begin position="31"/>
        <end position="71"/>
    </location>
</feature>
<name>A0A3P7M836_DIBLA</name>
<evidence type="ECO:0000256" key="1">
    <source>
        <dbReference type="SAM" id="MobiDB-lite"/>
    </source>
</evidence>
<proteinExistence type="predicted"/>
<feature type="non-terminal residue" evidence="2">
    <location>
        <position position="243"/>
    </location>
</feature>
<gene>
    <name evidence="2" type="ORF">DILT_LOCUS10052</name>
</gene>
<dbReference type="EMBL" id="UYRU01058628">
    <property type="protein sequence ID" value="VDN14221.1"/>
    <property type="molecule type" value="Genomic_DNA"/>
</dbReference>
<evidence type="ECO:0000313" key="3">
    <source>
        <dbReference type="Proteomes" id="UP000281553"/>
    </source>
</evidence>
<dbReference type="OrthoDB" id="6288929at2759"/>
<reference evidence="2 3" key="1">
    <citation type="submission" date="2018-11" db="EMBL/GenBank/DDBJ databases">
        <authorList>
            <consortium name="Pathogen Informatics"/>
        </authorList>
    </citation>
    <scope>NUCLEOTIDE SEQUENCE [LARGE SCALE GENOMIC DNA]</scope>
</reference>
<feature type="compositionally biased region" description="Polar residues" evidence="1">
    <location>
        <begin position="32"/>
        <end position="43"/>
    </location>
</feature>
<dbReference type="AlphaFoldDB" id="A0A3P7M836"/>
<dbReference type="Proteomes" id="UP000281553">
    <property type="component" value="Unassembled WGS sequence"/>
</dbReference>
<organism evidence="2 3">
    <name type="scientific">Dibothriocephalus latus</name>
    <name type="common">Fish tapeworm</name>
    <name type="synonym">Diphyllobothrium latum</name>
    <dbReference type="NCBI Taxonomy" id="60516"/>
    <lineage>
        <taxon>Eukaryota</taxon>
        <taxon>Metazoa</taxon>
        <taxon>Spiralia</taxon>
        <taxon>Lophotrochozoa</taxon>
        <taxon>Platyhelminthes</taxon>
        <taxon>Cestoda</taxon>
        <taxon>Eucestoda</taxon>
        <taxon>Diphyllobothriidea</taxon>
        <taxon>Diphyllobothriidae</taxon>
        <taxon>Dibothriocephalus</taxon>
    </lineage>
</organism>
<sequence length="243" mass="25400">MNEIPNTNASCVGISGSRTFSLKQPDAGLLPQNFNGNQPSEMPQQAEAAPTASASYGWLPSTQKPLPKRMGGTLVQDPRLLWENSFSCLASDSGNTGNLWEPVNSTSTAQPIAVKDALRDTPSVGRNSQATLNCFSNFGFGYTDGVLMSPSSKDMAVLGLQMADQVLSNSPNTGDPLVSRSHQFVENGGLTGLLPHHMGSEVAPTAAAAASNPIVSSLGQPVRTYANNPLVGVPSLEDTTDSP</sequence>
<evidence type="ECO:0000313" key="2">
    <source>
        <dbReference type="EMBL" id="VDN14221.1"/>
    </source>
</evidence>
<accession>A0A3P7M836</accession>
<keyword evidence="3" id="KW-1185">Reference proteome</keyword>